<organism evidence="1">
    <name type="scientific">marine sediment metagenome</name>
    <dbReference type="NCBI Taxonomy" id="412755"/>
    <lineage>
        <taxon>unclassified sequences</taxon>
        <taxon>metagenomes</taxon>
        <taxon>ecological metagenomes</taxon>
    </lineage>
</organism>
<comment type="caution">
    <text evidence="1">The sequence shown here is derived from an EMBL/GenBank/DDBJ whole genome shotgun (WGS) entry which is preliminary data.</text>
</comment>
<sequence length="94" mass="10856">QAALGDILFTLALSENKKFIIETHSDFIIDRLRTVYRESKNDNKPSAQIVFFERDTKGNNMHCIEISKDGGLPDTQPEAYRDFFAKEQMRLLGF</sequence>
<protein>
    <submittedName>
        <fullName evidence="1">Uncharacterized protein</fullName>
    </submittedName>
</protein>
<reference evidence="1" key="1">
    <citation type="journal article" date="2014" name="Front. Microbiol.">
        <title>High frequency of phylogenetically diverse reductive dehalogenase-homologous genes in deep subseafloor sedimentary metagenomes.</title>
        <authorList>
            <person name="Kawai M."/>
            <person name="Futagami T."/>
            <person name="Toyoda A."/>
            <person name="Takaki Y."/>
            <person name="Nishi S."/>
            <person name="Hori S."/>
            <person name="Arai W."/>
            <person name="Tsubouchi T."/>
            <person name="Morono Y."/>
            <person name="Uchiyama I."/>
            <person name="Ito T."/>
            <person name="Fujiyama A."/>
            <person name="Inagaki F."/>
            <person name="Takami H."/>
        </authorList>
    </citation>
    <scope>NUCLEOTIDE SEQUENCE</scope>
    <source>
        <strain evidence="1">Expedition CK06-06</strain>
    </source>
</reference>
<name>X0YEZ1_9ZZZZ</name>
<accession>X0YEZ1</accession>
<dbReference type="AlphaFoldDB" id="X0YEZ1"/>
<gene>
    <name evidence="1" type="ORF">S01H1_75131</name>
</gene>
<proteinExistence type="predicted"/>
<dbReference type="EMBL" id="BARS01050310">
    <property type="protein sequence ID" value="GAG47253.1"/>
    <property type="molecule type" value="Genomic_DNA"/>
</dbReference>
<evidence type="ECO:0000313" key="1">
    <source>
        <dbReference type="EMBL" id="GAG47253.1"/>
    </source>
</evidence>
<feature type="non-terminal residue" evidence="1">
    <location>
        <position position="1"/>
    </location>
</feature>